<dbReference type="GO" id="GO:0009378">
    <property type="term" value="F:four-way junction helicase activity"/>
    <property type="evidence" value="ECO:0007669"/>
    <property type="project" value="TreeGrafter"/>
</dbReference>
<dbReference type="GO" id="GO:0043138">
    <property type="term" value="F:3'-5' DNA helicase activity"/>
    <property type="evidence" value="ECO:0007669"/>
    <property type="project" value="UniProtKB-EC"/>
</dbReference>
<dbReference type="GO" id="GO:0005524">
    <property type="term" value="F:ATP binding"/>
    <property type="evidence" value="ECO:0007669"/>
    <property type="project" value="UniProtKB-KW"/>
</dbReference>
<dbReference type="GO" id="GO:0016787">
    <property type="term" value="F:hydrolase activity"/>
    <property type="evidence" value="ECO:0007669"/>
    <property type="project" value="UniProtKB-KW"/>
</dbReference>
<comment type="caution">
    <text evidence="12">The sequence shown here is derived from an EMBL/GenBank/DDBJ whole genome shotgun (WGS) entry which is preliminary data.</text>
</comment>
<comment type="catalytic activity">
    <reaction evidence="8">
        <text>Couples ATP hydrolysis with the unwinding of duplex DNA by translocating in the 3'-5' direction.</text>
        <dbReference type="EC" id="5.6.2.4"/>
    </reaction>
</comment>
<keyword evidence="5" id="KW-0067">ATP-binding</keyword>
<evidence type="ECO:0000256" key="2">
    <source>
        <dbReference type="ARBA" id="ARBA00022741"/>
    </source>
</evidence>
<evidence type="ECO:0000256" key="6">
    <source>
        <dbReference type="ARBA" id="ARBA00023125"/>
    </source>
</evidence>
<dbReference type="PANTHER" id="PTHR13710">
    <property type="entry name" value="DNA HELICASE RECQ FAMILY MEMBER"/>
    <property type="match status" value="1"/>
</dbReference>
<evidence type="ECO:0000256" key="3">
    <source>
        <dbReference type="ARBA" id="ARBA00022801"/>
    </source>
</evidence>
<keyword evidence="2" id="KW-0547">Nucleotide-binding</keyword>
<keyword evidence="3" id="KW-0378">Hydrolase</keyword>
<evidence type="ECO:0000256" key="9">
    <source>
        <dbReference type="ARBA" id="ARBA00034808"/>
    </source>
</evidence>
<dbReference type="FunFam" id="3.40.50.300:FF:000296">
    <property type="entry name" value="ATP-dependent DNA helicase RecQ"/>
    <property type="match status" value="1"/>
</dbReference>
<keyword evidence="4" id="KW-0347">Helicase</keyword>
<dbReference type="SMART" id="SM00487">
    <property type="entry name" value="DEXDc"/>
    <property type="match status" value="1"/>
</dbReference>
<name>A0A813FZ05_POLGL</name>
<sequence length="913" mass="99680">MPQVVSTSDGKMPKLTPSMWGRMVFRIWPVAGGLKAAQYTVLREMKFGLDGAGCHPGVSTMLSFGVIGTLFQSVIYNTLIAEMYKAMTGSGREARDFVVLWPASQLGRECGAMGGGMYLGPMVKVRMSSALSDGNGGHSIFGLPVSEGVMRFSSGFTSGACTAFGTQGMHNISLIAGRMAAKAEPVGAPYYTAASATTAYKAAGLVSARLMLPNIMLQAVIRRAQVLEVELGLSLFYINYPRMCLIAGAVVALLNMCDIFHRPLTQKWPIDFSSTGSPPRGAQKLHVVRQHLNNSCAMCSCFGLSSTRSSRVGRLHRRSTQQQSRRLQSPCIRHAEGNQLVDTATILEELRSVLLPLNSRKAAGKMPGLDACRGFTLGLALGYGRGLVVPTAATRDWPELATVLCEACREENPDFKFTSIQVNRNTRYGMHSDGIDAGASRMICCGDFQRGRLWLHSSASGSWNATDCHDRWLAFDGREFHLTEDWDGPERFSLVYFTNQVFRRADGSKKGRATRGQLEQLGFPWPSQDDLFAERLPPEKDRRLAAAEALPDGLREEALLSAASYAVTSREQDLREKLGRAQTDVEACQAALAAAQRALAAASERRNSLEAELEELHFARDRSVVEGAWAKQQPWTEQLRLVCEEYYGVTSFRQNQEEALNALLCGRDVFLVAPTGAGKSLCFQAPSLLRDSLTLVVSPLLSLMHDQVMSLRALGVGAAMLSSNDSREEQNRIRAEMKELTSSSSLGSLRVLYVTPERMAKSKLVMNILEKIYAAGRLGLLAIDEAHCISQWGHDFRQDYERLAAMRVQFPKTPILALTATATPSVASDVQRSLGMSGAVELRAPTNRPNLFYAVRHRPKAAADALEAVRAAIKLFPSGTPGLVYCITRKEAESVCSGLSEGGVPCAYYHGDL</sequence>
<evidence type="ECO:0000256" key="10">
    <source>
        <dbReference type="SAM" id="Coils"/>
    </source>
</evidence>
<evidence type="ECO:0000256" key="7">
    <source>
        <dbReference type="ARBA" id="ARBA00023235"/>
    </source>
</evidence>
<accession>A0A813FZ05</accession>
<dbReference type="InterPro" id="IPR014001">
    <property type="entry name" value="Helicase_ATP-bd"/>
</dbReference>
<dbReference type="GO" id="GO:0003677">
    <property type="term" value="F:DNA binding"/>
    <property type="evidence" value="ECO:0007669"/>
    <property type="project" value="UniProtKB-KW"/>
</dbReference>
<gene>
    <name evidence="12" type="ORF">PGLA1383_LOCUS36869</name>
</gene>
<dbReference type="InterPro" id="IPR011545">
    <property type="entry name" value="DEAD/DEAH_box_helicase_dom"/>
</dbReference>
<dbReference type="EC" id="5.6.2.4" evidence="9"/>
<evidence type="ECO:0000313" key="13">
    <source>
        <dbReference type="Proteomes" id="UP000654075"/>
    </source>
</evidence>
<dbReference type="OrthoDB" id="448071at2759"/>
<evidence type="ECO:0000256" key="5">
    <source>
        <dbReference type="ARBA" id="ARBA00022840"/>
    </source>
</evidence>
<reference evidence="12" key="1">
    <citation type="submission" date="2021-02" db="EMBL/GenBank/DDBJ databases">
        <authorList>
            <person name="Dougan E. K."/>
            <person name="Rhodes N."/>
            <person name="Thang M."/>
            <person name="Chan C."/>
        </authorList>
    </citation>
    <scope>NUCLEOTIDE SEQUENCE</scope>
</reference>
<feature type="coiled-coil region" evidence="10">
    <location>
        <begin position="585"/>
        <end position="619"/>
    </location>
</feature>
<dbReference type="Gene3D" id="3.60.130.30">
    <property type="match status" value="1"/>
</dbReference>
<evidence type="ECO:0000256" key="1">
    <source>
        <dbReference type="ARBA" id="ARBA00005446"/>
    </source>
</evidence>
<dbReference type="AlphaFoldDB" id="A0A813FZ05"/>
<keyword evidence="13" id="KW-1185">Reference proteome</keyword>
<dbReference type="InterPro" id="IPR027417">
    <property type="entry name" value="P-loop_NTPase"/>
</dbReference>
<dbReference type="GO" id="GO:0005737">
    <property type="term" value="C:cytoplasm"/>
    <property type="evidence" value="ECO:0007669"/>
    <property type="project" value="TreeGrafter"/>
</dbReference>
<keyword evidence="7" id="KW-0413">Isomerase</keyword>
<organism evidence="12 13">
    <name type="scientific">Polarella glacialis</name>
    <name type="common">Dinoflagellate</name>
    <dbReference type="NCBI Taxonomy" id="89957"/>
    <lineage>
        <taxon>Eukaryota</taxon>
        <taxon>Sar</taxon>
        <taxon>Alveolata</taxon>
        <taxon>Dinophyceae</taxon>
        <taxon>Suessiales</taxon>
        <taxon>Suessiaceae</taxon>
        <taxon>Polarella</taxon>
    </lineage>
</organism>
<feature type="domain" description="Helicase ATP-binding" evidence="11">
    <location>
        <begin position="660"/>
        <end position="840"/>
    </location>
</feature>
<evidence type="ECO:0000313" key="12">
    <source>
        <dbReference type="EMBL" id="CAE8619277.1"/>
    </source>
</evidence>
<dbReference type="NCBIfam" id="TIGR00614">
    <property type="entry name" value="recQ_fam"/>
    <property type="match status" value="1"/>
</dbReference>
<keyword evidence="10" id="KW-0175">Coiled coil</keyword>
<dbReference type="Pfam" id="PF00270">
    <property type="entry name" value="DEAD"/>
    <property type="match status" value="1"/>
</dbReference>
<keyword evidence="6" id="KW-0238">DNA-binding</keyword>
<dbReference type="SUPFAM" id="SSF52540">
    <property type="entry name" value="P-loop containing nucleoside triphosphate hydrolases"/>
    <property type="match status" value="2"/>
</dbReference>
<dbReference type="Gene3D" id="3.40.50.300">
    <property type="entry name" value="P-loop containing nucleotide triphosphate hydrolases"/>
    <property type="match status" value="2"/>
</dbReference>
<dbReference type="Proteomes" id="UP000654075">
    <property type="component" value="Unassembled WGS sequence"/>
</dbReference>
<proteinExistence type="inferred from homology"/>
<evidence type="ECO:0000256" key="4">
    <source>
        <dbReference type="ARBA" id="ARBA00022806"/>
    </source>
</evidence>
<protein>
    <recommendedName>
        <fullName evidence="9">DNA 3'-5' helicase</fullName>
        <ecNumber evidence="9">5.6.2.4</ecNumber>
    </recommendedName>
</protein>
<feature type="non-terminal residue" evidence="12">
    <location>
        <position position="913"/>
    </location>
</feature>
<dbReference type="GO" id="GO:0000724">
    <property type="term" value="P:double-strand break repair via homologous recombination"/>
    <property type="evidence" value="ECO:0007669"/>
    <property type="project" value="TreeGrafter"/>
</dbReference>
<evidence type="ECO:0000259" key="11">
    <source>
        <dbReference type="PROSITE" id="PS51192"/>
    </source>
</evidence>
<dbReference type="GO" id="GO:0005694">
    <property type="term" value="C:chromosome"/>
    <property type="evidence" value="ECO:0007669"/>
    <property type="project" value="TreeGrafter"/>
</dbReference>
<evidence type="ECO:0000256" key="8">
    <source>
        <dbReference type="ARBA" id="ARBA00034617"/>
    </source>
</evidence>
<dbReference type="EMBL" id="CAJNNV010026931">
    <property type="protein sequence ID" value="CAE8619277.1"/>
    <property type="molecule type" value="Genomic_DNA"/>
</dbReference>
<dbReference type="PROSITE" id="PS51192">
    <property type="entry name" value="HELICASE_ATP_BIND_1"/>
    <property type="match status" value="1"/>
</dbReference>
<comment type="similarity">
    <text evidence="1">Belongs to the helicase family. RecQ subfamily.</text>
</comment>
<dbReference type="InterPro" id="IPR004589">
    <property type="entry name" value="DNA_helicase_ATP-dep_RecQ"/>
</dbReference>
<dbReference type="PANTHER" id="PTHR13710:SF105">
    <property type="entry name" value="ATP-DEPENDENT DNA HELICASE Q1"/>
    <property type="match status" value="1"/>
</dbReference>